<sequence>MKNIGMIITAAGAMGILVSSCTKLSEGPQGSLTQDNFYKTQSDAVAAVTAVYSTLTTDINNDFPIYGRNLNLIVDNTSDNQVYSPSNTNPDVRALGTATYVSTNDRVRKIYAQLYWGINKANVAIDKIPTIPAGQFVDPARSAASLVNEAKFIRALLYFDLVRLYGDVPLLLHDQGTVAEASALVDRTPKETVYQQIITDLDSATSLPGSYTGTSVGRVTSGAAHALLAKVYITRQEWAKAITELKKVITAGTANLTNATTGAYGYDLFAKFSDAFQPATKNGKEHIFSAQFNGTTGGFTSTNTLSSFTWSNSAYTADIPADKSVVELFDLTDQRRAATFYDSLFNQSTGKWVKWPFSNFLKFVDQSTGFVTALQGNQGANSKMNFPVIRYSEVLLLYAEALNELNGGPTSDAYAAINIVRGRAYNSYTSGGNYTNHTYDLAPGLSQLAFRDAVFTERRKEFIQESQRWFDLVRRTDQGPGQYYLKSVYAMPGNPKSAATLRDTLFPIPQTEIDLYGGKNPNFQQNPGW</sequence>
<dbReference type="Proteomes" id="UP000192796">
    <property type="component" value="Unassembled WGS sequence"/>
</dbReference>
<dbReference type="CDD" id="cd08977">
    <property type="entry name" value="SusD"/>
    <property type="match status" value="1"/>
</dbReference>
<dbReference type="InterPro" id="IPR011990">
    <property type="entry name" value="TPR-like_helical_dom_sf"/>
</dbReference>
<evidence type="ECO:0000256" key="3">
    <source>
        <dbReference type="ARBA" id="ARBA00022729"/>
    </source>
</evidence>
<dbReference type="OrthoDB" id="993981at2"/>
<comment type="caution">
    <text evidence="8">The sequence shown here is derived from an EMBL/GenBank/DDBJ whole genome shotgun (WGS) entry which is preliminary data.</text>
</comment>
<evidence type="ECO:0000313" key="8">
    <source>
        <dbReference type="EMBL" id="OQP63988.1"/>
    </source>
</evidence>
<evidence type="ECO:0000256" key="5">
    <source>
        <dbReference type="ARBA" id="ARBA00023237"/>
    </source>
</evidence>
<evidence type="ECO:0008006" key="10">
    <source>
        <dbReference type="Google" id="ProtNLM"/>
    </source>
</evidence>
<keyword evidence="3" id="KW-0732">Signal</keyword>
<dbReference type="InterPro" id="IPR012944">
    <property type="entry name" value="SusD_RagB_dom"/>
</dbReference>
<dbReference type="PROSITE" id="PS51257">
    <property type="entry name" value="PROKAR_LIPOPROTEIN"/>
    <property type="match status" value="1"/>
</dbReference>
<protein>
    <recommendedName>
        <fullName evidence="10">Carbohydrate-binding protein SusD</fullName>
    </recommendedName>
</protein>
<gene>
    <name evidence="8" type="ORF">A3860_21440</name>
</gene>
<feature type="domain" description="RagB/SusD" evidence="6">
    <location>
        <begin position="362"/>
        <end position="529"/>
    </location>
</feature>
<dbReference type="EMBL" id="LVYD01000043">
    <property type="protein sequence ID" value="OQP63988.1"/>
    <property type="molecule type" value="Genomic_DNA"/>
</dbReference>
<accession>A0A1V9G0D8</accession>
<dbReference type="InterPro" id="IPR033985">
    <property type="entry name" value="SusD-like_N"/>
</dbReference>
<dbReference type="RefSeq" id="WP_081147166.1">
    <property type="nucleotide sequence ID" value="NZ_LVYD01000043.1"/>
</dbReference>
<feature type="domain" description="SusD-like N-terminal" evidence="7">
    <location>
        <begin position="68"/>
        <end position="232"/>
    </location>
</feature>
<dbReference type="GO" id="GO:0009279">
    <property type="term" value="C:cell outer membrane"/>
    <property type="evidence" value="ECO:0007669"/>
    <property type="project" value="UniProtKB-SubCell"/>
</dbReference>
<evidence type="ECO:0000256" key="1">
    <source>
        <dbReference type="ARBA" id="ARBA00004442"/>
    </source>
</evidence>
<keyword evidence="4" id="KW-0472">Membrane</keyword>
<evidence type="ECO:0000259" key="7">
    <source>
        <dbReference type="Pfam" id="PF14322"/>
    </source>
</evidence>
<evidence type="ECO:0000313" key="9">
    <source>
        <dbReference type="Proteomes" id="UP000192796"/>
    </source>
</evidence>
<dbReference type="Pfam" id="PF07980">
    <property type="entry name" value="SusD_RagB"/>
    <property type="match status" value="1"/>
</dbReference>
<dbReference type="STRING" id="1703345.A3860_21440"/>
<dbReference type="Gene3D" id="1.25.40.390">
    <property type="match status" value="1"/>
</dbReference>
<evidence type="ECO:0000256" key="4">
    <source>
        <dbReference type="ARBA" id="ARBA00023136"/>
    </source>
</evidence>
<dbReference type="AlphaFoldDB" id="A0A1V9G0D8"/>
<evidence type="ECO:0000256" key="2">
    <source>
        <dbReference type="ARBA" id="ARBA00006275"/>
    </source>
</evidence>
<dbReference type="SUPFAM" id="SSF48452">
    <property type="entry name" value="TPR-like"/>
    <property type="match status" value="1"/>
</dbReference>
<proteinExistence type="inferred from homology"/>
<reference evidence="8 9" key="1">
    <citation type="submission" date="2016-03" db="EMBL/GenBank/DDBJ databases">
        <title>Niastella vici sp. nov., isolated from farmland soil.</title>
        <authorList>
            <person name="Chen L."/>
            <person name="Wang D."/>
            <person name="Yang S."/>
            <person name="Wang G."/>
        </authorList>
    </citation>
    <scope>NUCLEOTIDE SEQUENCE [LARGE SCALE GENOMIC DNA]</scope>
    <source>
        <strain evidence="8 9">DJ57</strain>
    </source>
</reference>
<comment type="similarity">
    <text evidence="2">Belongs to the SusD family.</text>
</comment>
<keyword evidence="5" id="KW-0998">Cell outer membrane</keyword>
<name>A0A1V9G0D8_9BACT</name>
<organism evidence="8 9">
    <name type="scientific">Niastella vici</name>
    <dbReference type="NCBI Taxonomy" id="1703345"/>
    <lineage>
        <taxon>Bacteria</taxon>
        <taxon>Pseudomonadati</taxon>
        <taxon>Bacteroidota</taxon>
        <taxon>Chitinophagia</taxon>
        <taxon>Chitinophagales</taxon>
        <taxon>Chitinophagaceae</taxon>
        <taxon>Niastella</taxon>
    </lineage>
</organism>
<dbReference type="Pfam" id="PF14322">
    <property type="entry name" value="SusD-like_3"/>
    <property type="match status" value="1"/>
</dbReference>
<keyword evidence="9" id="KW-1185">Reference proteome</keyword>
<evidence type="ECO:0000259" key="6">
    <source>
        <dbReference type="Pfam" id="PF07980"/>
    </source>
</evidence>
<comment type="subcellular location">
    <subcellularLocation>
        <location evidence="1">Cell outer membrane</location>
    </subcellularLocation>
</comment>